<sequence length="305" mass="33619">MASGEIHLFLSVNFPSNRKVRRLIRFGADSRACRDLYTQMLLYCKKDLTDGFVPDEELGILVYPDTPENGERDAGRLVEVGLIRRVDGGYLVPGFIKRNKTKAEVRASVADKATGGARGNHRRWHVDRGIVKAGCPYCERSRPPSRSDGGYSADREGPPPADQETPPLPPGPTDDDEPWPTDDDHAGRGAPAAEVLDIAALITAVRELRPDWTAASIRRALKDARVLERPASWIPAAMLAVARDPETVAPGRLANNGPWWRTKLKLAVVPDKCPDCNPFRHVEDRDGNDLGRCPRCHPSVVERAS</sequence>
<dbReference type="Proteomes" id="UP001501442">
    <property type="component" value="Unassembled WGS sequence"/>
</dbReference>
<evidence type="ECO:0000256" key="1">
    <source>
        <dbReference type="SAM" id="MobiDB-lite"/>
    </source>
</evidence>
<organism evidence="2 3">
    <name type="scientific">Actinoallomurus vinaceus</name>
    <dbReference type="NCBI Taxonomy" id="1080074"/>
    <lineage>
        <taxon>Bacteria</taxon>
        <taxon>Bacillati</taxon>
        <taxon>Actinomycetota</taxon>
        <taxon>Actinomycetes</taxon>
        <taxon>Streptosporangiales</taxon>
        <taxon>Thermomonosporaceae</taxon>
        <taxon>Actinoallomurus</taxon>
    </lineage>
</organism>
<protein>
    <submittedName>
        <fullName evidence="2">Uncharacterized protein</fullName>
    </submittedName>
</protein>
<dbReference type="EMBL" id="BAABHK010000004">
    <property type="protein sequence ID" value="GAA4626996.1"/>
    <property type="molecule type" value="Genomic_DNA"/>
</dbReference>
<reference evidence="3" key="1">
    <citation type="journal article" date="2019" name="Int. J. Syst. Evol. Microbiol.">
        <title>The Global Catalogue of Microorganisms (GCM) 10K type strain sequencing project: providing services to taxonomists for standard genome sequencing and annotation.</title>
        <authorList>
            <consortium name="The Broad Institute Genomics Platform"/>
            <consortium name="The Broad Institute Genome Sequencing Center for Infectious Disease"/>
            <person name="Wu L."/>
            <person name="Ma J."/>
        </authorList>
    </citation>
    <scope>NUCLEOTIDE SEQUENCE [LARGE SCALE GENOMIC DNA]</scope>
    <source>
        <strain evidence="3">JCM 17939</strain>
    </source>
</reference>
<keyword evidence="3" id="KW-1185">Reference proteome</keyword>
<name>A0ABP8UBB9_9ACTN</name>
<dbReference type="RefSeq" id="WP_345432138.1">
    <property type="nucleotide sequence ID" value="NZ_BAABHK010000004.1"/>
</dbReference>
<feature type="region of interest" description="Disordered" evidence="1">
    <location>
        <begin position="135"/>
        <end position="189"/>
    </location>
</feature>
<accession>A0ABP8UBB9</accession>
<evidence type="ECO:0000313" key="2">
    <source>
        <dbReference type="EMBL" id="GAA4626996.1"/>
    </source>
</evidence>
<evidence type="ECO:0000313" key="3">
    <source>
        <dbReference type="Proteomes" id="UP001501442"/>
    </source>
</evidence>
<proteinExistence type="predicted"/>
<comment type="caution">
    <text evidence="2">The sequence shown here is derived from an EMBL/GenBank/DDBJ whole genome shotgun (WGS) entry which is preliminary data.</text>
</comment>
<gene>
    <name evidence="2" type="ORF">GCM10023196_037480</name>
</gene>
<feature type="compositionally biased region" description="Pro residues" evidence="1">
    <location>
        <begin position="158"/>
        <end position="172"/>
    </location>
</feature>